<protein>
    <submittedName>
        <fullName evidence="5">Uncharacterized protein</fullName>
    </submittedName>
</protein>
<dbReference type="Pfam" id="PF04969">
    <property type="entry name" value="CS"/>
    <property type="match status" value="1"/>
</dbReference>
<feature type="compositionally biased region" description="Polar residues" evidence="2">
    <location>
        <begin position="326"/>
        <end position="347"/>
    </location>
</feature>
<sequence length="436" mass="47019">MDYAAKGDEALAQSNAPLAFNHFTRALIQHPRSPQYYIQRATACGRLKPEHGGPNSSLALHDSEIALVLAVERGKRELILAAQFRRAVSLFQLERYGDASYLFKLLEEKSAATKNTQDDSKEAKLQTAMKGGKGNLYETQLPIWMMKADRKLKELPEGEAKANVSVVEYPKNVSIPGEEQLKAELAGKLGTPASALEQSAQATAAPSAASDTPKPAASSATPPTPAVPEKVRHEWYQSQDSVVVTLYVKNVPKGKVETDLKDDSLSLQFPLPSGSAYDFTLDPLYAPIDASTSKVSVMGTKIEITLQKKTPGQKWGSLEGSGESVKLTQRSAASTASAGPSYPTSSRHGTKDWDKVASNLTTKTTKKEDGKDDGNESDGSDVGGDAVDGFFKKLYKGADDDTRRAMMKSYIESNGTSLSTNWSEVGSKTMEPHPPS</sequence>
<dbReference type="SUPFAM" id="SSF49764">
    <property type="entry name" value="HSP20-like chaperones"/>
    <property type="match status" value="1"/>
</dbReference>
<evidence type="ECO:0000259" key="4">
    <source>
        <dbReference type="PROSITE" id="PS51203"/>
    </source>
</evidence>
<keyword evidence="6" id="KW-1185">Reference proteome</keyword>
<dbReference type="CDD" id="cd06466">
    <property type="entry name" value="p23_CS_SGT1_like"/>
    <property type="match status" value="1"/>
</dbReference>
<dbReference type="SUPFAM" id="SSF48452">
    <property type="entry name" value="TPR-like"/>
    <property type="match status" value="1"/>
</dbReference>
<name>A0A9W9Q7N6_9EURO</name>
<dbReference type="InterPro" id="IPR011990">
    <property type="entry name" value="TPR-like_helical_dom_sf"/>
</dbReference>
<evidence type="ECO:0000313" key="5">
    <source>
        <dbReference type="EMBL" id="KAJ5323781.1"/>
    </source>
</evidence>
<evidence type="ECO:0000259" key="3">
    <source>
        <dbReference type="PROSITE" id="PS51048"/>
    </source>
</evidence>
<feature type="compositionally biased region" description="Basic and acidic residues" evidence="2">
    <location>
        <begin position="365"/>
        <end position="374"/>
    </location>
</feature>
<reference evidence="5" key="2">
    <citation type="journal article" date="2023" name="IMA Fungus">
        <title>Comparative genomic study of the Penicillium genus elucidates a diverse pangenome and 15 lateral gene transfer events.</title>
        <authorList>
            <person name="Petersen C."/>
            <person name="Sorensen T."/>
            <person name="Nielsen M.R."/>
            <person name="Sondergaard T.E."/>
            <person name="Sorensen J.L."/>
            <person name="Fitzpatrick D.A."/>
            <person name="Frisvad J.C."/>
            <person name="Nielsen K.L."/>
        </authorList>
    </citation>
    <scope>NUCLEOTIDE SEQUENCE</scope>
    <source>
        <strain evidence="5">IBT 21472</strain>
    </source>
</reference>
<feature type="region of interest" description="Disordered" evidence="2">
    <location>
        <begin position="412"/>
        <end position="436"/>
    </location>
</feature>
<dbReference type="PROSITE" id="PS51048">
    <property type="entry name" value="SGS"/>
    <property type="match status" value="1"/>
</dbReference>
<evidence type="ECO:0000313" key="6">
    <source>
        <dbReference type="Proteomes" id="UP001147746"/>
    </source>
</evidence>
<feature type="compositionally biased region" description="Polar residues" evidence="2">
    <location>
        <begin position="412"/>
        <end position="426"/>
    </location>
</feature>
<dbReference type="InterPro" id="IPR007052">
    <property type="entry name" value="CS_dom"/>
</dbReference>
<proteinExistence type="inferred from homology"/>
<dbReference type="Gene3D" id="2.60.40.790">
    <property type="match status" value="1"/>
</dbReference>
<organism evidence="5 6">
    <name type="scientific">Penicillium atrosanguineum</name>
    <dbReference type="NCBI Taxonomy" id="1132637"/>
    <lineage>
        <taxon>Eukaryota</taxon>
        <taxon>Fungi</taxon>
        <taxon>Dikarya</taxon>
        <taxon>Ascomycota</taxon>
        <taxon>Pezizomycotina</taxon>
        <taxon>Eurotiomycetes</taxon>
        <taxon>Eurotiomycetidae</taxon>
        <taxon>Eurotiales</taxon>
        <taxon>Aspergillaceae</taxon>
        <taxon>Penicillium</taxon>
    </lineage>
</organism>
<feature type="region of interest" description="Disordered" evidence="2">
    <location>
        <begin position="310"/>
        <end position="386"/>
    </location>
</feature>
<dbReference type="InterPro" id="IPR007699">
    <property type="entry name" value="SGS_dom"/>
</dbReference>
<dbReference type="EMBL" id="JAPZBO010000002">
    <property type="protein sequence ID" value="KAJ5323781.1"/>
    <property type="molecule type" value="Genomic_DNA"/>
</dbReference>
<evidence type="ECO:0000256" key="1">
    <source>
        <dbReference type="ARBA" id="ARBA00008509"/>
    </source>
</evidence>
<reference evidence="5" key="1">
    <citation type="submission" date="2022-12" db="EMBL/GenBank/DDBJ databases">
        <authorList>
            <person name="Petersen C."/>
        </authorList>
    </citation>
    <scope>NUCLEOTIDE SEQUENCE</scope>
    <source>
        <strain evidence="5">IBT 21472</strain>
    </source>
</reference>
<dbReference type="GO" id="GO:0051087">
    <property type="term" value="F:protein-folding chaperone binding"/>
    <property type="evidence" value="ECO:0007669"/>
    <property type="project" value="InterPro"/>
</dbReference>
<dbReference type="Pfam" id="PF05002">
    <property type="entry name" value="SGS"/>
    <property type="match status" value="1"/>
</dbReference>
<dbReference type="AlphaFoldDB" id="A0A9W9Q7N6"/>
<evidence type="ECO:0000256" key="2">
    <source>
        <dbReference type="SAM" id="MobiDB-lite"/>
    </source>
</evidence>
<accession>A0A9W9Q7N6</accession>
<feature type="region of interest" description="Disordered" evidence="2">
    <location>
        <begin position="196"/>
        <end position="228"/>
    </location>
</feature>
<dbReference type="InterPro" id="IPR044563">
    <property type="entry name" value="Sgt1-like"/>
</dbReference>
<dbReference type="Gene3D" id="1.25.40.10">
    <property type="entry name" value="Tetratricopeptide repeat domain"/>
    <property type="match status" value="1"/>
</dbReference>
<gene>
    <name evidence="5" type="ORF">N7476_002381</name>
</gene>
<dbReference type="PROSITE" id="PS51203">
    <property type="entry name" value="CS"/>
    <property type="match status" value="1"/>
</dbReference>
<dbReference type="PANTHER" id="PTHR45862">
    <property type="entry name" value="PROTEIN SGT1 HOMOLOG"/>
    <property type="match status" value="1"/>
</dbReference>
<dbReference type="InterPro" id="IPR008978">
    <property type="entry name" value="HSP20-like_chaperone"/>
</dbReference>
<feature type="domain" description="CS" evidence="4">
    <location>
        <begin position="228"/>
        <end position="319"/>
    </location>
</feature>
<comment type="similarity">
    <text evidence="1">Belongs to the SGT1 family.</text>
</comment>
<feature type="domain" description="SGS" evidence="3">
    <location>
        <begin position="341"/>
        <end position="436"/>
    </location>
</feature>
<feature type="compositionally biased region" description="Low complexity" evidence="2">
    <location>
        <begin position="199"/>
        <end position="221"/>
    </location>
</feature>
<dbReference type="Proteomes" id="UP001147746">
    <property type="component" value="Unassembled WGS sequence"/>
</dbReference>
<comment type="caution">
    <text evidence="5">The sequence shown here is derived from an EMBL/GenBank/DDBJ whole genome shotgun (WGS) entry which is preliminary data.</text>
</comment>